<dbReference type="GO" id="GO:0000127">
    <property type="term" value="C:transcription factor TFIIIC complex"/>
    <property type="evidence" value="ECO:0007669"/>
    <property type="project" value="InterPro"/>
</dbReference>
<evidence type="ECO:0000313" key="4">
    <source>
        <dbReference type="Proteomes" id="UP000030143"/>
    </source>
</evidence>
<feature type="compositionally biased region" description="Polar residues" evidence="1">
    <location>
        <begin position="1"/>
        <end position="12"/>
    </location>
</feature>
<dbReference type="VEuPathDB" id="FungiDB:PEXP_034120"/>
<feature type="compositionally biased region" description="Basic and acidic residues" evidence="1">
    <location>
        <begin position="14"/>
        <end position="24"/>
    </location>
</feature>
<dbReference type="AlphaFoldDB" id="A0A0A2KFB6"/>
<dbReference type="PANTHER" id="PTHR13230:SF5">
    <property type="entry name" value="GENERAL TRANSCRIPTION FACTOR 3C POLYPEPTIDE 5"/>
    <property type="match status" value="1"/>
</dbReference>
<protein>
    <submittedName>
        <fullName evidence="3">Transcription factor IIIC, subunit 5</fullName>
    </submittedName>
</protein>
<evidence type="ECO:0000313" key="3">
    <source>
        <dbReference type="EMBL" id="KGO53207.1"/>
    </source>
</evidence>
<dbReference type="SUPFAM" id="SSF51905">
    <property type="entry name" value="FAD/NAD(P)-binding domain"/>
    <property type="match status" value="1"/>
</dbReference>
<dbReference type="RefSeq" id="XP_016595846.1">
    <property type="nucleotide sequence ID" value="XM_016743124.1"/>
</dbReference>
<dbReference type="GO" id="GO:0006384">
    <property type="term" value="P:transcription initiation at RNA polymerase III promoter"/>
    <property type="evidence" value="ECO:0007669"/>
    <property type="project" value="InterPro"/>
</dbReference>
<comment type="caution">
    <text evidence="3">The sequence shown here is derived from an EMBL/GenBank/DDBJ whole genome shotgun (WGS) entry which is preliminary data.</text>
</comment>
<dbReference type="EMBL" id="JQFZ01000252">
    <property type="protein sequence ID" value="KGO53207.1"/>
    <property type="molecule type" value="Genomic_DNA"/>
</dbReference>
<dbReference type="HOGENOM" id="CLU_376866_0_0_1"/>
<dbReference type="GeneID" id="27678543"/>
<gene>
    <name evidence="3" type="ORF">PEX2_058510</name>
</gene>
<dbReference type="GO" id="GO:0001002">
    <property type="term" value="F:RNA polymerase III type 1 promoter sequence-specific DNA binding"/>
    <property type="evidence" value="ECO:0007669"/>
    <property type="project" value="TreeGrafter"/>
</dbReference>
<name>A0A0A2KFB6_PENEN</name>
<dbReference type="InterPro" id="IPR036188">
    <property type="entry name" value="FAD/NAD-bd_sf"/>
</dbReference>
<dbReference type="GO" id="GO:0001003">
    <property type="term" value="F:RNA polymerase III type 2 promoter sequence-specific DNA binding"/>
    <property type="evidence" value="ECO:0007669"/>
    <property type="project" value="TreeGrafter"/>
</dbReference>
<dbReference type="InterPro" id="IPR040454">
    <property type="entry name" value="TF_IIIC_Tfc1/Sfc1"/>
</dbReference>
<dbReference type="PANTHER" id="PTHR13230">
    <property type="entry name" value="GENERAL TRANSCRIPTION FACTOR IIIC, POLYPEPTIDE 5"/>
    <property type="match status" value="1"/>
</dbReference>
<proteinExistence type="predicted"/>
<evidence type="ECO:0000256" key="1">
    <source>
        <dbReference type="SAM" id="MobiDB-lite"/>
    </source>
</evidence>
<dbReference type="Gene3D" id="3.50.50.60">
    <property type="entry name" value="FAD/NAD(P)-binding domain"/>
    <property type="match status" value="1"/>
</dbReference>
<sequence>MFPLSLSKSVQAPKSHERDADSHQRKVGSTENSLVIGEMQSNKESGNSDGKKFIMYGKEIIFAGITVRMRRKTVPQEGDRGKVKHSVDDSLKATVHEIQQLLDRRVVVTVRVLLDWMSPTSRMSIEKALPLCGYMFENGPWKKALIKFGVDPRAEPEFRHYQIVTFEMNFNPIFKRGEHDWEKSGEVTFPYLLKGDDNVPHVFGGKKFVPDDNSWQICDISDVLLQGIVATSDVRSAATLNEGFFWNGTMAKLEVIMRDKLVCIRDGGTPDDEDYACLLSFPDNYQPPTGRDYFKYGLEFGQQYTQKQVYLRGRIQDKLSLDSASYNLTNRDGKGAKTERLDLPMRTFADGYYESLKRMYDYFGIPYGSLRFIYSLSTLPETATEQASPYYMHSSNNHQLPPLRPEGLSWTGWLIEVCYLAMCYYWFKACCFFVAPKTLESSGTEESLRHYVERIMLPSYYVKNYFLPVFASVATCSHDALMDFPALDLVGYGRRTFRKKHYTVLGGVQHVEKKLSEDLNYKLGMKVTAVENIGTKVQVSWTDTRDGQSSSRLFDHVVLAVTPDVVGAIFQPLQSAMKAVPTTTVQSVVHRDFSRILDSSKSLWAQVSLNPGESAPHPLHMCSDATATETIHEHPSSALITTYPIAPIDPEKVLYTATFTRVLRSSTSRQIINQIFSQKTSGDDKSQLWRNGDGNVWLVGGWCWDGMVLLEGCLASATRVANALDVEVPWMKESSL</sequence>
<dbReference type="STRING" id="27334.A0A0A2KFB6"/>
<organism evidence="3 4">
    <name type="scientific">Penicillium expansum</name>
    <name type="common">Blue mold rot fungus</name>
    <dbReference type="NCBI Taxonomy" id="27334"/>
    <lineage>
        <taxon>Eukaryota</taxon>
        <taxon>Fungi</taxon>
        <taxon>Dikarya</taxon>
        <taxon>Ascomycota</taxon>
        <taxon>Pezizomycotina</taxon>
        <taxon>Eurotiomycetes</taxon>
        <taxon>Eurotiomycetidae</taxon>
        <taxon>Eurotiales</taxon>
        <taxon>Aspergillaceae</taxon>
        <taxon>Penicillium</taxon>
    </lineage>
</organism>
<dbReference type="Proteomes" id="UP000030143">
    <property type="component" value="Unassembled WGS sequence"/>
</dbReference>
<keyword evidence="4" id="KW-1185">Reference proteome</keyword>
<dbReference type="Pfam" id="PF09734">
    <property type="entry name" value="Tau95"/>
    <property type="match status" value="1"/>
</dbReference>
<feature type="domain" description="Transcription factor IIIC subunit 5 HTH" evidence="2">
    <location>
        <begin position="52"/>
        <end position="166"/>
    </location>
</feature>
<evidence type="ECO:0000259" key="2">
    <source>
        <dbReference type="Pfam" id="PF09734"/>
    </source>
</evidence>
<reference evidence="3 4" key="1">
    <citation type="journal article" date="2015" name="Mol. Plant Microbe Interact.">
        <title>Genome, transcriptome, and functional analyses of Penicillium expansum provide new insights into secondary metabolism and pathogenicity.</title>
        <authorList>
            <person name="Ballester A.R."/>
            <person name="Marcet-Houben M."/>
            <person name="Levin E."/>
            <person name="Sela N."/>
            <person name="Selma-Lazaro C."/>
            <person name="Carmona L."/>
            <person name="Wisniewski M."/>
            <person name="Droby S."/>
            <person name="Gonzalez-Candelas L."/>
            <person name="Gabaldon T."/>
        </authorList>
    </citation>
    <scope>NUCLEOTIDE SEQUENCE [LARGE SCALE GENOMIC DNA]</scope>
    <source>
        <strain evidence="3 4">MD-8</strain>
    </source>
</reference>
<dbReference type="InterPro" id="IPR019136">
    <property type="entry name" value="TF_IIIC_su-5_HTH"/>
</dbReference>
<feature type="region of interest" description="Disordered" evidence="1">
    <location>
        <begin position="1"/>
        <end position="48"/>
    </location>
</feature>
<feature type="compositionally biased region" description="Polar residues" evidence="1">
    <location>
        <begin position="27"/>
        <end position="48"/>
    </location>
</feature>
<accession>A0A0A2KFB6</accession>